<dbReference type="AlphaFoldDB" id="A0A8H5D832"/>
<organism evidence="1 2">
    <name type="scientific">Tetrapyrgos nigripes</name>
    <dbReference type="NCBI Taxonomy" id="182062"/>
    <lineage>
        <taxon>Eukaryota</taxon>
        <taxon>Fungi</taxon>
        <taxon>Dikarya</taxon>
        <taxon>Basidiomycota</taxon>
        <taxon>Agaricomycotina</taxon>
        <taxon>Agaricomycetes</taxon>
        <taxon>Agaricomycetidae</taxon>
        <taxon>Agaricales</taxon>
        <taxon>Marasmiineae</taxon>
        <taxon>Marasmiaceae</taxon>
        <taxon>Tetrapyrgos</taxon>
    </lineage>
</organism>
<dbReference type="EMBL" id="JAACJM010000059">
    <property type="protein sequence ID" value="KAF5354451.1"/>
    <property type="molecule type" value="Genomic_DNA"/>
</dbReference>
<protein>
    <submittedName>
        <fullName evidence="1">Uncharacterized protein</fullName>
    </submittedName>
</protein>
<evidence type="ECO:0000313" key="2">
    <source>
        <dbReference type="Proteomes" id="UP000559256"/>
    </source>
</evidence>
<gene>
    <name evidence="1" type="ORF">D9758_012434</name>
</gene>
<name>A0A8H5D832_9AGAR</name>
<reference evidence="1 2" key="1">
    <citation type="journal article" date="2020" name="ISME J.">
        <title>Uncovering the hidden diversity of litter-decomposition mechanisms in mushroom-forming fungi.</title>
        <authorList>
            <person name="Floudas D."/>
            <person name="Bentzer J."/>
            <person name="Ahren D."/>
            <person name="Johansson T."/>
            <person name="Persson P."/>
            <person name="Tunlid A."/>
        </authorList>
    </citation>
    <scope>NUCLEOTIDE SEQUENCE [LARGE SCALE GENOMIC DNA]</scope>
    <source>
        <strain evidence="1 2">CBS 291.85</strain>
    </source>
</reference>
<proteinExistence type="predicted"/>
<dbReference type="Proteomes" id="UP000559256">
    <property type="component" value="Unassembled WGS sequence"/>
</dbReference>
<accession>A0A8H5D832</accession>
<keyword evidence="2" id="KW-1185">Reference proteome</keyword>
<comment type="caution">
    <text evidence="1">The sequence shown here is derived from an EMBL/GenBank/DDBJ whole genome shotgun (WGS) entry which is preliminary data.</text>
</comment>
<evidence type="ECO:0000313" key="1">
    <source>
        <dbReference type="EMBL" id="KAF5354451.1"/>
    </source>
</evidence>
<sequence>MHLKLVLGFIGDGSSGAKFSSKGAWVTVDFGKEVGGLISLTFDSTTSTSSISLSFTESAQFIRPAASDDSSFPDASTTYDGVLLVPSTSILQSQESIQRPMDPTLRLITSWVPLSYNCLEFEFVFAISNDPGFVDDEDFLTKLWYAGAYTVQTNTVPVNTGRMHGEQRYSRYCWTIIVDGANVIEQSGQVTWYRRPNPIRLDYGLGAHKERARDNV</sequence>